<organism evidence="3 4">
    <name type="scientific">Paracoccus onubensis</name>
    <dbReference type="NCBI Taxonomy" id="1675788"/>
    <lineage>
        <taxon>Bacteria</taxon>
        <taxon>Pseudomonadati</taxon>
        <taxon>Pseudomonadota</taxon>
        <taxon>Alphaproteobacteria</taxon>
        <taxon>Rhodobacterales</taxon>
        <taxon>Paracoccaceae</taxon>
        <taxon>Paracoccus</taxon>
    </lineage>
</organism>
<dbReference type="InterPro" id="IPR013107">
    <property type="entry name" value="Acyl-CoA_DH_C"/>
</dbReference>
<accession>A0A418T7B0</accession>
<dbReference type="AlphaFoldDB" id="A0A418T7B0"/>
<protein>
    <submittedName>
        <fullName evidence="3">Acyl-CoA dehydrogenase</fullName>
    </submittedName>
</protein>
<dbReference type="GO" id="GO:0016712">
    <property type="term" value="F:oxidoreductase activity, acting on paired donors, with incorporation or reduction of molecular oxygen, reduced flavin or flavoprotein as one donor, and incorporation of one atom of oxygen"/>
    <property type="evidence" value="ECO:0007669"/>
    <property type="project" value="TreeGrafter"/>
</dbReference>
<dbReference type="GO" id="GO:0003995">
    <property type="term" value="F:acyl-CoA dehydrogenase activity"/>
    <property type="evidence" value="ECO:0007669"/>
    <property type="project" value="TreeGrafter"/>
</dbReference>
<dbReference type="Proteomes" id="UP000284202">
    <property type="component" value="Unassembled WGS sequence"/>
</dbReference>
<dbReference type="GO" id="GO:0005737">
    <property type="term" value="C:cytoplasm"/>
    <property type="evidence" value="ECO:0007669"/>
    <property type="project" value="TreeGrafter"/>
</dbReference>
<name>A0A418T7B0_9RHOB</name>
<evidence type="ECO:0000256" key="1">
    <source>
        <dbReference type="ARBA" id="ARBA00023002"/>
    </source>
</evidence>
<evidence type="ECO:0000313" key="4">
    <source>
        <dbReference type="Proteomes" id="UP000284202"/>
    </source>
</evidence>
<dbReference type="GO" id="GO:0033539">
    <property type="term" value="P:fatty acid beta-oxidation using acyl-CoA dehydrogenase"/>
    <property type="evidence" value="ECO:0007669"/>
    <property type="project" value="TreeGrafter"/>
</dbReference>
<gene>
    <name evidence="3" type="ORF">D3P04_00105</name>
</gene>
<dbReference type="InterPro" id="IPR050741">
    <property type="entry name" value="Acyl-CoA_dehydrogenase"/>
</dbReference>
<sequence>MKGRPCGITLALRHLSTSATCPPSASERRSEMLRETFPRTEAVPASVPDWSSVTHHLGFAPVFDRFAAGAAERDTGRHLIFDETKELKRLGFGALRIDLEDRASLTLPEFFPVVRDLAAADPNIAHVFRNHFFAVETHRRTPRARFSNRVLGLAREGAMFGVAFNEVSKNPAGGVNYLPSAGLEPDGDGFRISGTKIYSTGNIYADFLFASAVDADGEARQFFIPTSAEGVLLEDDWDGFGQKLTGSGKTVFDRVRVDSSDLYDLSQRGPDEPFLYGYTFHQIYLTTIISGIVDRILRDAVDLIRARKRNFYHALHDHPSEEPELQSVVGRIAAYRAAIGAVTERAAAALDRAWAGAEGPDAGELSISASIAAAEAKVVTDETAAVLASLLIDVSSGSGVSASRALDRHWRNIKVISAHNPRVYKERILGDHYLNGTAPPTGAFF</sequence>
<evidence type="ECO:0000313" key="3">
    <source>
        <dbReference type="EMBL" id="RJE89101.1"/>
    </source>
</evidence>
<dbReference type="SUPFAM" id="SSF47203">
    <property type="entry name" value="Acyl-CoA dehydrogenase C-terminal domain-like"/>
    <property type="match status" value="1"/>
</dbReference>
<dbReference type="Gene3D" id="2.40.110.10">
    <property type="entry name" value="Butyryl-CoA Dehydrogenase, subunit A, domain 2"/>
    <property type="match status" value="1"/>
</dbReference>
<reference evidence="4" key="1">
    <citation type="submission" date="2018-09" db="EMBL/GenBank/DDBJ databases">
        <title>Acidovorax cavernicola nov. sp. isolated from Gruta de las Maravillas (Aracena, Spain).</title>
        <authorList>
            <person name="Jurado V."/>
            <person name="Gutierrez-Patricio S."/>
            <person name="Gonzalez-Pimentel J.L."/>
            <person name="Miller A.Z."/>
            <person name="Laiz L."/>
            <person name="Saiz-Jimenez C."/>
        </authorList>
    </citation>
    <scope>NUCLEOTIDE SEQUENCE [LARGE SCALE GENOMIC DNA]</scope>
    <source>
        <strain evidence="4">1011MAR3C25</strain>
    </source>
</reference>
<comment type="caution">
    <text evidence="3">The sequence shown here is derived from an EMBL/GenBank/DDBJ whole genome shotgun (WGS) entry which is preliminary data.</text>
</comment>
<dbReference type="PANTHER" id="PTHR48083">
    <property type="entry name" value="MEDIUM-CHAIN SPECIFIC ACYL-COA DEHYDROGENASE, MITOCHONDRIAL-RELATED"/>
    <property type="match status" value="1"/>
</dbReference>
<dbReference type="SUPFAM" id="SSF56645">
    <property type="entry name" value="Acyl-CoA dehydrogenase NM domain-like"/>
    <property type="match status" value="1"/>
</dbReference>
<dbReference type="GO" id="GO:0050660">
    <property type="term" value="F:flavin adenine dinucleotide binding"/>
    <property type="evidence" value="ECO:0007669"/>
    <property type="project" value="InterPro"/>
</dbReference>
<dbReference type="Pfam" id="PF08028">
    <property type="entry name" value="Acyl-CoA_dh_2"/>
    <property type="match status" value="1"/>
</dbReference>
<evidence type="ECO:0000259" key="2">
    <source>
        <dbReference type="Pfam" id="PF08028"/>
    </source>
</evidence>
<keyword evidence="1" id="KW-0560">Oxidoreductase</keyword>
<dbReference type="InterPro" id="IPR037069">
    <property type="entry name" value="AcylCoA_DH/ox_N_sf"/>
</dbReference>
<feature type="domain" description="Acyl-CoA dehydrogenase C-terminal" evidence="2">
    <location>
        <begin position="291"/>
        <end position="419"/>
    </location>
</feature>
<dbReference type="EMBL" id="QZCG01000001">
    <property type="protein sequence ID" value="RJE89101.1"/>
    <property type="molecule type" value="Genomic_DNA"/>
</dbReference>
<dbReference type="PANTHER" id="PTHR48083:SF19">
    <property type="entry name" value="FLAVIN-DEPENDENT MONOOXYGENASE, OXYGENASE SUBUNIT HSAA"/>
    <property type="match status" value="1"/>
</dbReference>
<dbReference type="OrthoDB" id="6184213at2"/>
<dbReference type="InterPro" id="IPR009100">
    <property type="entry name" value="AcylCoA_DH/oxidase_NM_dom_sf"/>
</dbReference>
<keyword evidence="4" id="KW-1185">Reference proteome</keyword>
<dbReference type="InterPro" id="IPR046373">
    <property type="entry name" value="Acyl-CoA_Oxase/DH_mid-dom_sf"/>
</dbReference>
<dbReference type="Gene3D" id="1.20.140.10">
    <property type="entry name" value="Butyryl-CoA Dehydrogenase, subunit A, domain 3"/>
    <property type="match status" value="1"/>
</dbReference>
<dbReference type="Gene3D" id="1.10.540.10">
    <property type="entry name" value="Acyl-CoA dehydrogenase/oxidase, N-terminal domain"/>
    <property type="match status" value="1"/>
</dbReference>
<proteinExistence type="predicted"/>
<dbReference type="InterPro" id="IPR036250">
    <property type="entry name" value="AcylCo_DH-like_C"/>
</dbReference>